<feature type="transmembrane region" description="Helical" evidence="7">
    <location>
        <begin position="401"/>
        <end position="425"/>
    </location>
</feature>
<evidence type="ECO:0000313" key="10">
    <source>
        <dbReference type="Proteomes" id="UP000053927"/>
    </source>
</evidence>
<dbReference type="GO" id="GO:0016020">
    <property type="term" value="C:membrane"/>
    <property type="evidence" value="ECO:0007669"/>
    <property type="project" value="UniProtKB-SubCell"/>
</dbReference>
<sequence>MSSSERIGIASGALESDERTPLLRQPEDDGSSGISEESSISERYTPLPKLQLGVCLLIQFAEPITALCIFPFINQLISELDITHGDKKRVGYYVGIIDSLFFAVEAITVLQWSRLSDHIGRKPVLMIGLFGLTISMICFGLSRTFWTLVISRCLAGALNGNIGVMKSVTAELTDETNIAQAVSLMPVVYASGSTIATFMGGVLSRPSDRFPKVFGGDFWKEYPYFLPCGVAGAFSALSCVATAILLKETLPKDKRALPPSSHSTVQNSPTTRHRHTPNIHPDTAVSLRDLIHNRAVMISATNYGFLALLDEALFALIPLFYSTPVALGGLGFPPSTIGYCIGAFGVVNGLFQAVFFRTIVERFGSRAVFRLSMSVFVLIFGLFPVMSWLVRRETGMSWDVWAVVGLQLCLLVIMDMGYGCIFIFITEASPNPQSLGATNGLSQTVASIVRTIGPTLSTSLFAVSIERNLVGGNAVYILMIALSLASIWLAGRLPDEVSLRSKEDWNRSVEDVD</sequence>
<dbReference type="AlphaFoldDB" id="R7RYT9"/>
<evidence type="ECO:0000256" key="4">
    <source>
        <dbReference type="ARBA" id="ARBA00022989"/>
    </source>
</evidence>
<dbReference type="PROSITE" id="PS50850">
    <property type="entry name" value="MFS"/>
    <property type="match status" value="1"/>
</dbReference>
<dbReference type="Gene3D" id="1.20.1250.20">
    <property type="entry name" value="MFS general substrate transporter like domains"/>
    <property type="match status" value="1"/>
</dbReference>
<evidence type="ECO:0000256" key="1">
    <source>
        <dbReference type="ARBA" id="ARBA00004141"/>
    </source>
</evidence>
<feature type="region of interest" description="Disordered" evidence="6">
    <location>
        <begin position="1"/>
        <end position="40"/>
    </location>
</feature>
<dbReference type="PANTHER" id="PTHR23504:SF15">
    <property type="entry name" value="MAJOR FACILITATOR SUPERFAMILY (MFS) PROFILE DOMAIN-CONTAINING PROTEIN"/>
    <property type="match status" value="1"/>
</dbReference>
<feature type="transmembrane region" description="Helical" evidence="7">
    <location>
        <begin position="124"/>
        <end position="142"/>
    </location>
</feature>
<dbReference type="OMA" id="ISHGFAM"/>
<evidence type="ECO:0000259" key="8">
    <source>
        <dbReference type="PROSITE" id="PS50850"/>
    </source>
</evidence>
<dbReference type="InterPro" id="IPR020846">
    <property type="entry name" value="MFS_dom"/>
</dbReference>
<dbReference type="SUPFAM" id="SSF103473">
    <property type="entry name" value="MFS general substrate transporter"/>
    <property type="match status" value="1"/>
</dbReference>
<dbReference type="CDD" id="cd17330">
    <property type="entry name" value="MFS_SLC46_TetA_like"/>
    <property type="match status" value="1"/>
</dbReference>
<dbReference type="Proteomes" id="UP000053927">
    <property type="component" value="Unassembled WGS sequence"/>
</dbReference>
<evidence type="ECO:0000256" key="5">
    <source>
        <dbReference type="ARBA" id="ARBA00023136"/>
    </source>
</evidence>
<feature type="compositionally biased region" description="Polar residues" evidence="6">
    <location>
        <begin position="260"/>
        <end position="270"/>
    </location>
</feature>
<keyword evidence="2" id="KW-0813">Transport</keyword>
<keyword evidence="4 7" id="KW-1133">Transmembrane helix</keyword>
<keyword evidence="10" id="KW-1185">Reference proteome</keyword>
<gene>
    <name evidence="9" type="ORF">STEHIDRAFT_106010</name>
</gene>
<dbReference type="GO" id="GO:0022857">
    <property type="term" value="F:transmembrane transporter activity"/>
    <property type="evidence" value="ECO:0007669"/>
    <property type="project" value="InterPro"/>
</dbReference>
<feature type="transmembrane region" description="Helical" evidence="7">
    <location>
        <begin position="368"/>
        <end position="389"/>
    </location>
</feature>
<feature type="transmembrane region" description="Helical" evidence="7">
    <location>
        <begin position="474"/>
        <end position="491"/>
    </location>
</feature>
<dbReference type="InterPro" id="IPR036259">
    <property type="entry name" value="MFS_trans_sf"/>
</dbReference>
<dbReference type="eggNOG" id="KOG2615">
    <property type="taxonomic scope" value="Eukaryota"/>
</dbReference>
<dbReference type="GeneID" id="18794779"/>
<feature type="region of interest" description="Disordered" evidence="6">
    <location>
        <begin position="255"/>
        <end position="278"/>
    </location>
</feature>
<evidence type="ECO:0000256" key="3">
    <source>
        <dbReference type="ARBA" id="ARBA00022692"/>
    </source>
</evidence>
<dbReference type="RefSeq" id="XP_007310982.1">
    <property type="nucleotide sequence ID" value="XM_007310920.1"/>
</dbReference>
<evidence type="ECO:0000256" key="6">
    <source>
        <dbReference type="SAM" id="MobiDB-lite"/>
    </source>
</evidence>
<feature type="domain" description="Major facilitator superfamily (MFS) profile" evidence="8">
    <location>
        <begin position="51"/>
        <end position="498"/>
    </location>
</feature>
<organism evidence="9 10">
    <name type="scientific">Stereum hirsutum (strain FP-91666)</name>
    <name type="common">White-rot fungus</name>
    <dbReference type="NCBI Taxonomy" id="721885"/>
    <lineage>
        <taxon>Eukaryota</taxon>
        <taxon>Fungi</taxon>
        <taxon>Dikarya</taxon>
        <taxon>Basidiomycota</taxon>
        <taxon>Agaricomycotina</taxon>
        <taxon>Agaricomycetes</taxon>
        <taxon>Russulales</taxon>
        <taxon>Stereaceae</taxon>
        <taxon>Stereum</taxon>
    </lineage>
</organism>
<reference evidence="10" key="1">
    <citation type="journal article" date="2012" name="Science">
        <title>The Paleozoic origin of enzymatic lignin decomposition reconstructed from 31 fungal genomes.</title>
        <authorList>
            <person name="Floudas D."/>
            <person name="Binder M."/>
            <person name="Riley R."/>
            <person name="Barry K."/>
            <person name="Blanchette R.A."/>
            <person name="Henrissat B."/>
            <person name="Martinez A.T."/>
            <person name="Otillar R."/>
            <person name="Spatafora J.W."/>
            <person name="Yadav J.S."/>
            <person name="Aerts A."/>
            <person name="Benoit I."/>
            <person name="Boyd A."/>
            <person name="Carlson A."/>
            <person name="Copeland A."/>
            <person name="Coutinho P.M."/>
            <person name="de Vries R.P."/>
            <person name="Ferreira P."/>
            <person name="Findley K."/>
            <person name="Foster B."/>
            <person name="Gaskell J."/>
            <person name="Glotzer D."/>
            <person name="Gorecki P."/>
            <person name="Heitman J."/>
            <person name="Hesse C."/>
            <person name="Hori C."/>
            <person name="Igarashi K."/>
            <person name="Jurgens J.A."/>
            <person name="Kallen N."/>
            <person name="Kersten P."/>
            <person name="Kohler A."/>
            <person name="Kuees U."/>
            <person name="Kumar T.K.A."/>
            <person name="Kuo A."/>
            <person name="LaButti K."/>
            <person name="Larrondo L.F."/>
            <person name="Lindquist E."/>
            <person name="Ling A."/>
            <person name="Lombard V."/>
            <person name="Lucas S."/>
            <person name="Lundell T."/>
            <person name="Martin R."/>
            <person name="McLaughlin D.J."/>
            <person name="Morgenstern I."/>
            <person name="Morin E."/>
            <person name="Murat C."/>
            <person name="Nagy L.G."/>
            <person name="Nolan M."/>
            <person name="Ohm R.A."/>
            <person name="Patyshakuliyeva A."/>
            <person name="Rokas A."/>
            <person name="Ruiz-Duenas F.J."/>
            <person name="Sabat G."/>
            <person name="Salamov A."/>
            <person name="Samejima M."/>
            <person name="Schmutz J."/>
            <person name="Slot J.C."/>
            <person name="St John F."/>
            <person name="Stenlid J."/>
            <person name="Sun H."/>
            <person name="Sun S."/>
            <person name="Syed K."/>
            <person name="Tsang A."/>
            <person name="Wiebenga A."/>
            <person name="Young D."/>
            <person name="Pisabarro A."/>
            <person name="Eastwood D.C."/>
            <person name="Martin F."/>
            <person name="Cullen D."/>
            <person name="Grigoriev I.V."/>
            <person name="Hibbett D.S."/>
        </authorList>
    </citation>
    <scope>NUCLEOTIDE SEQUENCE [LARGE SCALE GENOMIC DNA]</scope>
    <source>
        <strain evidence="10">FP-91666</strain>
    </source>
</reference>
<feature type="transmembrane region" description="Helical" evidence="7">
    <location>
        <begin position="336"/>
        <end position="356"/>
    </location>
</feature>
<comment type="subcellular location">
    <subcellularLocation>
        <location evidence="1">Membrane</location>
        <topology evidence="1">Multi-pass membrane protein</topology>
    </subcellularLocation>
</comment>
<dbReference type="InterPro" id="IPR011701">
    <property type="entry name" value="MFS"/>
</dbReference>
<feature type="transmembrane region" description="Helical" evidence="7">
    <location>
        <begin position="181"/>
        <end position="204"/>
    </location>
</feature>
<evidence type="ECO:0000256" key="2">
    <source>
        <dbReference type="ARBA" id="ARBA00022448"/>
    </source>
</evidence>
<feature type="transmembrane region" description="Helical" evidence="7">
    <location>
        <begin position="93"/>
        <end position="112"/>
    </location>
</feature>
<evidence type="ECO:0000313" key="9">
    <source>
        <dbReference type="EMBL" id="EIM79998.1"/>
    </source>
</evidence>
<protein>
    <submittedName>
        <fullName evidence="9">MFS general substrate transporter</fullName>
    </submittedName>
</protein>
<evidence type="ECO:0000256" key="7">
    <source>
        <dbReference type="SAM" id="Phobius"/>
    </source>
</evidence>
<dbReference type="OrthoDB" id="419616at2759"/>
<proteinExistence type="predicted"/>
<dbReference type="PANTHER" id="PTHR23504">
    <property type="entry name" value="MAJOR FACILITATOR SUPERFAMILY DOMAIN-CONTAINING PROTEIN 10"/>
    <property type="match status" value="1"/>
</dbReference>
<dbReference type="Pfam" id="PF07690">
    <property type="entry name" value="MFS_1"/>
    <property type="match status" value="1"/>
</dbReference>
<accession>R7RYT9</accession>
<feature type="compositionally biased region" description="Low complexity" evidence="6">
    <location>
        <begin position="31"/>
        <end position="40"/>
    </location>
</feature>
<keyword evidence="5 7" id="KW-0472">Membrane</keyword>
<feature type="transmembrane region" description="Helical" evidence="7">
    <location>
        <begin position="303"/>
        <end position="321"/>
    </location>
</feature>
<feature type="transmembrane region" description="Helical" evidence="7">
    <location>
        <begin position="224"/>
        <end position="246"/>
    </location>
</feature>
<keyword evidence="3 7" id="KW-0812">Transmembrane</keyword>
<name>R7RYT9_STEHR</name>
<feature type="compositionally biased region" description="Basic and acidic residues" evidence="6">
    <location>
        <begin position="16"/>
        <end position="27"/>
    </location>
</feature>
<dbReference type="EMBL" id="JH687400">
    <property type="protein sequence ID" value="EIM79998.1"/>
    <property type="molecule type" value="Genomic_DNA"/>
</dbReference>
<dbReference type="KEGG" id="shs:STEHIDRAFT_106010"/>